<name>A0AA89BRP1_PINIB</name>
<protein>
    <submittedName>
        <fullName evidence="1">Uncharacterized protein</fullName>
    </submittedName>
</protein>
<dbReference type="SUPFAM" id="SSF47781">
    <property type="entry name" value="RuvA domain 2-like"/>
    <property type="match status" value="1"/>
</dbReference>
<keyword evidence="2" id="KW-1185">Reference proteome</keyword>
<dbReference type="Proteomes" id="UP001186944">
    <property type="component" value="Unassembled WGS sequence"/>
</dbReference>
<evidence type="ECO:0000313" key="1">
    <source>
        <dbReference type="EMBL" id="KAK3091586.1"/>
    </source>
</evidence>
<reference evidence="1" key="1">
    <citation type="submission" date="2019-08" db="EMBL/GenBank/DDBJ databases">
        <title>The improved chromosome-level genome for the pearl oyster Pinctada fucata martensii using PacBio sequencing and Hi-C.</title>
        <authorList>
            <person name="Zheng Z."/>
        </authorList>
    </citation>
    <scope>NUCLEOTIDE SEQUENCE</scope>
    <source>
        <strain evidence="1">ZZ-2019</strain>
        <tissue evidence="1">Adductor muscle</tissue>
    </source>
</reference>
<dbReference type="Pfam" id="PF12836">
    <property type="entry name" value="HHH_3"/>
    <property type="match status" value="1"/>
</dbReference>
<proteinExistence type="predicted"/>
<accession>A0AA89BRP1</accession>
<gene>
    <name evidence="1" type="ORF">FSP39_020968</name>
</gene>
<sequence length="103" mass="11482">MVTSNICPINVDTASKEDLKLIPNVGDKTALAILKLRDEKGSLDIEDLKSIGTITNTVWDPRLVEHGVIIFEEGLGVPSLKDTIPQIQELQKKLYQTCTFKFQ</sequence>
<comment type="caution">
    <text evidence="1">The sequence shown here is derived from an EMBL/GenBank/DDBJ whole genome shotgun (WGS) entry which is preliminary data.</text>
</comment>
<evidence type="ECO:0000313" key="2">
    <source>
        <dbReference type="Proteomes" id="UP001186944"/>
    </source>
</evidence>
<dbReference type="Gene3D" id="1.10.150.280">
    <property type="entry name" value="AF1531-like domain"/>
    <property type="match status" value="1"/>
</dbReference>
<dbReference type="InterPro" id="IPR010994">
    <property type="entry name" value="RuvA_2-like"/>
</dbReference>
<dbReference type="EMBL" id="VSWD01000010">
    <property type="protein sequence ID" value="KAK3091586.1"/>
    <property type="molecule type" value="Genomic_DNA"/>
</dbReference>
<dbReference type="AlphaFoldDB" id="A0AA89BRP1"/>
<organism evidence="1 2">
    <name type="scientific">Pinctada imbricata</name>
    <name type="common">Atlantic pearl-oyster</name>
    <name type="synonym">Pinctada martensii</name>
    <dbReference type="NCBI Taxonomy" id="66713"/>
    <lineage>
        <taxon>Eukaryota</taxon>
        <taxon>Metazoa</taxon>
        <taxon>Spiralia</taxon>
        <taxon>Lophotrochozoa</taxon>
        <taxon>Mollusca</taxon>
        <taxon>Bivalvia</taxon>
        <taxon>Autobranchia</taxon>
        <taxon>Pteriomorphia</taxon>
        <taxon>Pterioida</taxon>
        <taxon>Pterioidea</taxon>
        <taxon>Pteriidae</taxon>
        <taxon>Pinctada</taxon>
    </lineage>
</organism>